<keyword evidence="2" id="KW-1185">Reference proteome</keyword>
<protein>
    <submittedName>
        <fullName evidence="1">Uncharacterized protein</fullName>
    </submittedName>
</protein>
<accession>A0ACB8U7B9</accession>
<proteinExistence type="predicted"/>
<gene>
    <name evidence="1" type="ORF">BDY19DRAFT_938953</name>
</gene>
<organism evidence="1 2">
    <name type="scientific">Irpex rosettiformis</name>
    <dbReference type="NCBI Taxonomy" id="378272"/>
    <lineage>
        <taxon>Eukaryota</taxon>
        <taxon>Fungi</taxon>
        <taxon>Dikarya</taxon>
        <taxon>Basidiomycota</taxon>
        <taxon>Agaricomycotina</taxon>
        <taxon>Agaricomycetes</taxon>
        <taxon>Polyporales</taxon>
        <taxon>Irpicaceae</taxon>
        <taxon>Irpex</taxon>
    </lineage>
</organism>
<dbReference type="Proteomes" id="UP001055072">
    <property type="component" value="Unassembled WGS sequence"/>
</dbReference>
<evidence type="ECO:0000313" key="1">
    <source>
        <dbReference type="EMBL" id="KAI0090192.1"/>
    </source>
</evidence>
<comment type="caution">
    <text evidence="1">The sequence shown here is derived from an EMBL/GenBank/DDBJ whole genome shotgun (WGS) entry which is preliminary data.</text>
</comment>
<sequence length="128" mass="13460">MNGSSDYQTANYPSNGDSTASGGYGAAPERAWSTQAQRGSDVSTPTLIDQSPTGGPISKEIHDAVQGKDASAREQFAHEKKRDFGAETGHAGLNPYGRSPDTRKEAEEMLASKFSGREYEGGTSTDGA</sequence>
<reference evidence="1" key="1">
    <citation type="journal article" date="2021" name="Environ. Microbiol.">
        <title>Gene family expansions and transcriptome signatures uncover fungal adaptations to wood decay.</title>
        <authorList>
            <person name="Hage H."/>
            <person name="Miyauchi S."/>
            <person name="Viragh M."/>
            <person name="Drula E."/>
            <person name="Min B."/>
            <person name="Chaduli D."/>
            <person name="Navarro D."/>
            <person name="Favel A."/>
            <person name="Norest M."/>
            <person name="Lesage-Meessen L."/>
            <person name="Balint B."/>
            <person name="Merenyi Z."/>
            <person name="de Eugenio L."/>
            <person name="Morin E."/>
            <person name="Martinez A.T."/>
            <person name="Baldrian P."/>
            <person name="Stursova M."/>
            <person name="Martinez M.J."/>
            <person name="Novotny C."/>
            <person name="Magnuson J.K."/>
            <person name="Spatafora J.W."/>
            <person name="Maurice S."/>
            <person name="Pangilinan J."/>
            <person name="Andreopoulos W."/>
            <person name="LaButti K."/>
            <person name="Hundley H."/>
            <person name="Na H."/>
            <person name="Kuo A."/>
            <person name="Barry K."/>
            <person name="Lipzen A."/>
            <person name="Henrissat B."/>
            <person name="Riley R."/>
            <person name="Ahrendt S."/>
            <person name="Nagy L.G."/>
            <person name="Grigoriev I.V."/>
            <person name="Martin F."/>
            <person name="Rosso M.N."/>
        </authorList>
    </citation>
    <scope>NUCLEOTIDE SEQUENCE</scope>
    <source>
        <strain evidence="1">CBS 384.51</strain>
    </source>
</reference>
<evidence type="ECO:0000313" key="2">
    <source>
        <dbReference type="Proteomes" id="UP001055072"/>
    </source>
</evidence>
<name>A0ACB8U7B9_9APHY</name>
<dbReference type="EMBL" id="MU274908">
    <property type="protein sequence ID" value="KAI0090192.1"/>
    <property type="molecule type" value="Genomic_DNA"/>
</dbReference>